<dbReference type="GO" id="GO:0006281">
    <property type="term" value="P:DNA repair"/>
    <property type="evidence" value="ECO:0007669"/>
    <property type="project" value="UniProtKB-KW"/>
</dbReference>
<keyword evidence="5" id="KW-0539">Nucleus</keyword>
<dbReference type="PANTHER" id="PTHR10870:SF0">
    <property type="entry name" value="CELL CYCLE CHECKPOINT PROTEIN RAD1"/>
    <property type="match status" value="1"/>
</dbReference>
<accession>A0A813FW68</accession>
<evidence type="ECO:0008006" key="9">
    <source>
        <dbReference type="Google" id="ProtNLM"/>
    </source>
</evidence>
<evidence type="ECO:0000256" key="3">
    <source>
        <dbReference type="ARBA" id="ARBA00022763"/>
    </source>
</evidence>
<comment type="caution">
    <text evidence="7">The sequence shown here is derived from an EMBL/GenBank/DDBJ whole genome shotgun (WGS) entry which is preliminary data.</text>
</comment>
<proteinExistence type="inferred from homology"/>
<comment type="subcellular location">
    <subcellularLocation>
        <location evidence="1">Nucleus</location>
    </subcellularLocation>
</comment>
<dbReference type="EMBL" id="CAJNNV010025963">
    <property type="protein sequence ID" value="CAE8616789.1"/>
    <property type="molecule type" value="Genomic_DNA"/>
</dbReference>
<evidence type="ECO:0000256" key="1">
    <source>
        <dbReference type="ARBA" id="ARBA00004123"/>
    </source>
</evidence>
<dbReference type="Gene3D" id="3.70.10.10">
    <property type="match status" value="1"/>
</dbReference>
<evidence type="ECO:0000256" key="4">
    <source>
        <dbReference type="ARBA" id="ARBA00023204"/>
    </source>
</evidence>
<name>A0A813FW68_POLGL</name>
<organism evidence="7 8">
    <name type="scientific">Polarella glacialis</name>
    <name type="common">Dinoflagellate</name>
    <dbReference type="NCBI Taxonomy" id="89957"/>
    <lineage>
        <taxon>Eukaryota</taxon>
        <taxon>Sar</taxon>
        <taxon>Alveolata</taxon>
        <taxon>Dinophyceae</taxon>
        <taxon>Suessiales</taxon>
        <taxon>Suessiaceae</taxon>
        <taxon>Polarella</taxon>
    </lineage>
</organism>
<keyword evidence="8" id="KW-1185">Reference proteome</keyword>
<dbReference type="Proteomes" id="UP000654075">
    <property type="component" value="Unassembled WGS sequence"/>
</dbReference>
<dbReference type="Pfam" id="PF02144">
    <property type="entry name" value="Rad1"/>
    <property type="match status" value="1"/>
</dbReference>
<dbReference type="AlphaFoldDB" id="A0A813FW68"/>
<evidence type="ECO:0000256" key="2">
    <source>
        <dbReference type="ARBA" id="ARBA00010991"/>
    </source>
</evidence>
<dbReference type="GO" id="GO:0030896">
    <property type="term" value="C:checkpoint clamp complex"/>
    <property type="evidence" value="ECO:0007669"/>
    <property type="project" value="TreeGrafter"/>
</dbReference>
<keyword evidence="3" id="KW-0227">DNA damage</keyword>
<gene>
    <name evidence="7" type="ORF">PGLA1383_LOCUS34460</name>
</gene>
<evidence type="ECO:0000313" key="8">
    <source>
        <dbReference type="Proteomes" id="UP000654075"/>
    </source>
</evidence>
<evidence type="ECO:0000256" key="6">
    <source>
        <dbReference type="SAM" id="MobiDB-lite"/>
    </source>
</evidence>
<dbReference type="OrthoDB" id="337581at2759"/>
<dbReference type="InterPro" id="IPR003021">
    <property type="entry name" value="Rad1_Rec1_Rad17"/>
</dbReference>
<dbReference type="PANTHER" id="PTHR10870">
    <property type="entry name" value="CELL CYCLE CHECKPOINT PROTEIN RAD1"/>
    <property type="match status" value="1"/>
</dbReference>
<dbReference type="GO" id="GO:0000077">
    <property type="term" value="P:DNA damage checkpoint signaling"/>
    <property type="evidence" value="ECO:0007669"/>
    <property type="project" value="InterPro"/>
</dbReference>
<comment type="similarity">
    <text evidence="2">Belongs to the rad1 family.</text>
</comment>
<keyword evidence="4" id="KW-0234">DNA repair</keyword>
<sequence length="331" mass="35651">MQGMSTVGYVECRLDSANDLAALLSALTLREKDQKDQRVLCEASENGLKFIAQSAGKDVAVLGWIFKDAFRQYTFDGGGLENMHLKLPVAPLLSCLTIFSDRAALQLRYPVNGSNELRFTLEEDGAVTECRLRTLVLDEVPMPISPFLAPGERPTIFTCKQHEAWYLALSEFTELDGPDVVLRVTLQGVQEASASDAPAVVLRARTISADAEVELPRSALDLLDLGGDASQVGEVTHSYLLSSVLAGCLKAAKECKAVKVRFNQDGVMSNQFIMRGRGQTLFCEALVCPIADPQAAGMTAQSLPEGRSPYGLSGTQGADSQRAAADQSIGF</sequence>
<evidence type="ECO:0000256" key="5">
    <source>
        <dbReference type="ARBA" id="ARBA00023242"/>
    </source>
</evidence>
<evidence type="ECO:0000313" key="7">
    <source>
        <dbReference type="EMBL" id="CAE8616789.1"/>
    </source>
</evidence>
<reference evidence="7" key="1">
    <citation type="submission" date="2021-02" db="EMBL/GenBank/DDBJ databases">
        <authorList>
            <person name="Dougan E. K."/>
            <person name="Rhodes N."/>
            <person name="Thang M."/>
            <person name="Chan C."/>
        </authorList>
    </citation>
    <scope>NUCLEOTIDE SEQUENCE</scope>
</reference>
<feature type="region of interest" description="Disordered" evidence="6">
    <location>
        <begin position="299"/>
        <end position="331"/>
    </location>
</feature>
<protein>
    <recommendedName>
        <fullName evidence="9">Cell cycle checkpoint protein RAD1</fullName>
    </recommendedName>
</protein>